<feature type="region of interest" description="Disordered" evidence="1">
    <location>
        <begin position="56"/>
        <end position="109"/>
    </location>
</feature>
<dbReference type="AlphaFoldDB" id="A0A9P3ET99"/>
<name>A0A9P3ET99_9EURO</name>
<sequence length="146" mass="15292">MSLTAPYNNAMRLGQGFNTYTQEIKIQNAVTIDPKAVTNGVESKQEAPVVLAVAAPKSEKPLVETKSETQSAPKEDGKTSSPGPEVNGVGSAPFSNAQLAEQAEDALLGKSDGDVELPFAMTNPPSPPSVQSVTYSTRAIDNVGKF</sequence>
<proteinExistence type="predicted"/>
<evidence type="ECO:0000256" key="1">
    <source>
        <dbReference type="SAM" id="MobiDB-lite"/>
    </source>
</evidence>
<feature type="compositionally biased region" description="Low complexity" evidence="1">
    <location>
        <begin position="97"/>
        <end position="108"/>
    </location>
</feature>
<dbReference type="EMBL" id="BHVY01000002">
    <property type="protein sequence ID" value="GIJ84833.1"/>
    <property type="molecule type" value="Genomic_DNA"/>
</dbReference>
<accession>A0A9P3ET99</accession>
<feature type="compositionally biased region" description="Basic and acidic residues" evidence="1">
    <location>
        <begin position="57"/>
        <end position="78"/>
    </location>
</feature>
<protein>
    <submittedName>
        <fullName evidence="2">Uncharacterized protein</fullName>
    </submittedName>
</protein>
<reference evidence="2 3" key="1">
    <citation type="submission" date="2018-10" db="EMBL/GenBank/DDBJ databases">
        <title>Pan-genome distribution and transcriptional activeness of fungal secondary metabolism genes in Aspergillus section Fumigati.</title>
        <authorList>
            <person name="Takahashi H."/>
            <person name="Umemura M."/>
            <person name="Ninomiya A."/>
            <person name="Kusuya Y."/>
            <person name="Urayama S."/>
            <person name="Shimizu M."/>
            <person name="Watanabe A."/>
            <person name="Kamei K."/>
            <person name="Yaguchi T."/>
            <person name="Hagiwara D."/>
        </authorList>
    </citation>
    <scope>NUCLEOTIDE SEQUENCE [LARGE SCALE GENOMIC DNA]</scope>
    <source>
        <strain evidence="2 3">IFM 55266</strain>
    </source>
</reference>
<organism evidence="2 3">
    <name type="scientific">Aspergillus pseudoviridinutans</name>
    <dbReference type="NCBI Taxonomy" id="1517512"/>
    <lineage>
        <taxon>Eukaryota</taxon>
        <taxon>Fungi</taxon>
        <taxon>Dikarya</taxon>
        <taxon>Ascomycota</taxon>
        <taxon>Pezizomycotina</taxon>
        <taxon>Eurotiomycetes</taxon>
        <taxon>Eurotiomycetidae</taxon>
        <taxon>Eurotiales</taxon>
        <taxon>Aspergillaceae</taxon>
        <taxon>Aspergillus</taxon>
        <taxon>Aspergillus subgen. Fumigati</taxon>
    </lineage>
</organism>
<gene>
    <name evidence="2" type="ORF">Asppvi_003684</name>
</gene>
<dbReference type="GeneID" id="67002296"/>
<dbReference type="RefSeq" id="XP_043155580.1">
    <property type="nucleotide sequence ID" value="XM_043299645.1"/>
</dbReference>
<evidence type="ECO:0000313" key="3">
    <source>
        <dbReference type="Proteomes" id="UP001043456"/>
    </source>
</evidence>
<dbReference type="Proteomes" id="UP001043456">
    <property type="component" value="Unassembled WGS sequence"/>
</dbReference>
<dbReference type="OrthoDB" id="3231004at2759"/>
<comment type="caution">
    <text evidence="2">The sequence shown here is derived from an EMBL/GenBank/DDBJ whole genome shotgun (WGS) entry which is preliminary data.</text>
</comment>
<evidence type="ECO:0000313" key="2">
    <source>
        <dbReference type="EMBL" id="GIJ84833.1"/>
    </source>
</evidence>
<keyword evidence="3" id="KW-1185">Reference proteome</keyword>